<feature type="region of interest" description="Disordered" evidence="1">
    <location>
        <begin position="41"/>
        <end position="100"/>
    </location>
</feature>
<sequence>EEIERLKIGCANLKKETSRAPKVLKLDLDSRLRDINTKMMQDDLTMTRSKKRKDDGKTIHEHSASLSELRTEKEKGISSVWSNPSKKKTEQLEGPIVYEP</sequence>
<organism evidence="2 3">
    <name type="scientific">Sphenostylis stenocarpa</name>
    <dbReference type="NCBI Taxonomy" id="92480"/>
    <lineage>
        <taxon>Eukaryota</taxon>
        <taxon>Viridiplantae</taxon>
        <taxon>Streptophyta</taxon>
        <taxon>Embryophyta</taxon>
        <taxon>Tracheophyta</taxon>
        <taxon>Spermatophyta</taxon>
        <taxon>Magnoliopsida</taxon>
        <taxon>eudicotyledons</taxon>
        <taxon>Gunneridae</taxon>
        <taxon>Pentapetalae</taxon>
        <taxon>rosids</taxon>
        <taxon>fabids</taxon>
        <taxon>Fabales</taxon>
        <taxon>Fabaceae</taxon>
        <taxon>Papilionoideae</taxon>
        <taxon>50 kb inversion clade</taxon>
        <taxon>NPAAA clade</taxon>
        <taxon>indigoferoid/millettioid clade</taxon>
        <taxon>Phaseoleae</taxon>
        <taxon>Sphenostylis</taxon>
    </lineage>
</organism>
<proteinExistence type="predicted"/>
<reference evidence="2" key="1">
    <citation type="submission" date="2023-10" db="EMBL/GenBank/DDBJ databases">
        <authorList>
            <person name="Domelevo Entfellner J.-B."/>
        </authorList>
    </citation>
    <scope>NUCLEOTIDE SEQUENCE</scope>
</reference>
<accession>A0AA86SLN4</accession>
<dbReference type="EMBL" id="OY731403">
    <property type="protein sequence ID" value="CAJ1964669.1"/>
    <property type="molecule type" value="Genomic_DNA"/>
</dbReference>
<evidence type="ECO:0000256" key="1">
    <source>
        <dbReference type="SAM" id="MobiDB-lite"/>
    </source>
</evidence>
<dbReference type="Proteomes" id="UP001189624">
    <property type="component" value="Chromosome 6"/>
</dbReference>
<protein>
    <submittedName>
        <fullName evidence="2">Uncharacterized protein</fullName>
    </submittedName>
</protein>
<feature type="compositionally biased region" description="Basic and acidic residues" evidence="1">
    <location>
        <begin position="52"/>
        <end position="76"/>
    </location>
</feature>
<evidence type="ECO:0000313" key="2">
    <source>
        <dbReference type="EMBL" id="CAJ1964669.1"/>
    </source>
</evidence>
<dbReference type="Gramene" id="rna-AYBTSS11_LOCUS20439">
    <property type="protein sequence ID" value="CAJ1964669.1"/>
    <property type="gene ID" value="gene-AYBTSS11_LOCUS20439"/>
</dbReference>
<keyword evidence="3" id="KW-1185">Reference proteome</keyword>
<name>A0AA86SLN4_9FABA</name>
<gene>
    <name evidence="2" type="ORF">AYBTSS11_LOCUS20439</name>
</gene>
<feature type="non-terminal residue" evidence="2">
    <location>
        <position position="1"/>
    </location>
</feature>
<dbReference type="AlphaFoldDB" id="A0AA86SLN4"/>
<evidence type="ECO:0000313" key="3">
    <source>
        <dbReference type="Proteomes" id="UP001189624"/>
    </source>
</evidence>